<reference evidence="1" key="3">
    <citation type="submission" date="2020-12" db="UniProtKB">
        <authorList>
            <consortium name="EnsemblPlants"/>
        </authorList>
    </citation>
    <scope>IDENTIFICATION</scope>
</reference>
<dbReference type="Proteomes" id="UP000006727">
    <property type="component" value="Chromosome 4"/>
</dbReference>
<reference evidence="1 2" key="1">
    <citation type="journal article" date="2008" name="Science">
        <title>The Physcomitrella genome reveals evolutionary insights into the conquest of land by plants.</title>
        <authorList>
            <person name="Rensing S."/>
            <person name="Lang D."/>
            <person name="Zimmer A."/>
            <person name="Terry A."/>
            <person name="Salamov A."/>
            <person name="Shapiro H."/>
            <person name="Nishiyama T."/>
            <person name="Perroud P.-F."/>
            <person name="Lindquist E."/>
            <person name="Kamisugi Y."/>
            <person name="Tanahashi T."/>
            <person name="Sakakibara K."/>
            <person name="Fujita T."/>
            <person name="Oishi K."/>
            <person name="Shin-I T."/>
            <person name="Kuroki Y."/>
            <person name="Toyoda A."/>
            <person name="Suzuki Y."/>
            <person name="Hashimoto A."/>
            <person name="Yamaguchi K."/>
            <person name="Sugano A."/>
            <person name="Kohara Y."/>
            <person name="Fujiyama A."/>
            <person name="Anterola A."/>
            <person name="Aoki S."/>
            <person name="Ashton N."/>
            <person name="Barbazuk W.B."/>
            <person name="Barker E."/>
            <person name="Bennetzen J."/>
            <person name="Bezanilla M."/>
            <person name="Blankenship R."/>
            <person name="Cho S.H."/>
            <person name="Dutcher S."/>
            <person name="Estelle M."/>
            <person name="Fawcett J.A."/>
            <person name="Gundlach H."/>
            <person name="Hanada K."/>
            <person name="Heyl A."/>
            <person name="Hicks K.A."/>
            <person name="Hugh J."/>
            <person name="Lohr M."/>
            <person name="Mayer K."/>
            <person name="Melkozernov A."/>
            <person name="Murata T."/>
            <person name="Nelson D."/>
            <person name="Pils B."/>
            <person name="Prigge M."/>
            <person name="Reiss B."/>
            <person name="Renner T."/>
            <person name="Rombauts S."/>
            <person name="Rushton P."/>
            <person name="Sanderfoot A."/>
            <person name="Schween G."/>
            <person name="Shiu S.-H."/>
            <person name="Stueber K."/>
            <person name="Theodoulou F.L."/>
            <person name="Tu H."/>
            <person name="Van de Peer Y."/>
            <person name="Verrier P.J."/>
            <person name="Waters E."/>
            <person name="Wood A."/>
            <person name="Yang L."/>
            <person name="Cove D."/>
            <person name="Cuming A."/>
            <person name="Hasebe M."/>
            <person name="Lucas S."/>
            <person name="Mishler D.B."/>
            <person name="Reski R."/>
            <person name="Grigoriev I."/>
            <person name="Quatrano R.S."/>
            <person name="Boore J.L."/>
        </authorList>
    </citation>
    <scope>NUCLEOTIDE SEQUENCE [LARGE SCALE GENOMIC DNA]</scope>
    <source>
        <strain evidence="1 2">cv. Gransden 2004</strain>
    </source>
</reference>
<accession>A0A7I4DMR9</accession>
<reference evidence="1 2" key="2">
    <citation type="journal article" date="2018" name="Plant J.">
        <title>The Physcomitrella patens chromosome-scale assembly reveals moss genome structure and evolution.</title>
        <authorList>
            <person name="Lang D."/>
            <person name="Ullrich K.K."/>
            <person name="Murat F."/>
            <person name="Fuchs J."/>
            <person name="Jenkins J."/>
            <person name="Haas F.B."/>
            <person name="Piednoel M."/>
            <person name="Gundlach H."/>
            <person name="Van Bel M."/>
            <person name="Meyberg R."/>
            <person name="Vives C."/>
            <person name="Morata J."/>
            <person name="Symeonidi A."/>
            <person name="Hiss M."/>
            <person name="Muchero W."/>
            <person name="Kamisugi Y."/>
            <person name="Saleh O."/>
            <person name="Blanc G."/>
            <person name="Decker E.L."/>
            <person name="van Gessel N."/>
            <person name="Grimwood J."/>
            <person name="Hayes R.D."/>
            <person name="Graham S.W."/>
            <person name="Gunter L.E."/>
            <person name="McDaniel S.F."/>
            <person name="Hoernstein S.N.W."/>
            <person name="Larsson A."/>
            <person name="Li F.W."/>
            <person name="Perroud P.F."/>
            <person name="Phillips J."/>
            <person name="Ranjan P."/>
            <person name="Rokshar D.S."/>
            <person name="Rothfels C.J."/>
            <person name="Schneider L."/>
            <person name="Shu S."/>
            <person name="Stevenson D.W."/>
            <person name="Thummler F."/>
            <person name="Tillich M."/>
            <person name="Villarreal Aguilar J.C."/>
            <person name="Widiez T."/>
            <person name="Wong G.K."/>
            <person name="Wymore A."/>
            <person name="Zhang Y."/>
            <person name="Zimmer A.D."/>
            <person name="Quatrano R.S."/>
            <person name="Mayer K.F.X."/>
            <person name="Goodstein D."/>
            <person name="Casacuberta J.M."/>
            <person name="Vandepoele K."/>
            <person name="Reski R."/>
            <person name="Cuming A.C."/>
            <person name="Tuskan G.A."/>
            <person name="Maumus F."/>
            <person name="Salse J."/>
            <person name="Schmutz J."/>
            <person name="Rensing S.A."/>
        </authorList>
    </citation>
    <scope>NUCLEOTIDE SEQUENCE [LARGE SCALE GENOMIC DNA]</scope>
    <source>
        <strain evidence="1 2">cv. Gransden 2004</strain>
    </source>
</reference>
<proteinExistence type="predicted"/>
<sequence>MADLILWSQPMEHYFPTSKPSGKELLPSMAETVNLEESTETIHDSQPVQMASSLPLSVVFRRPSKYMSLCGV</sequence>
<evidence type="ECO:0000313" key="1">
    <source>
        <dbReference type="EnsemblPlants" id="Pp3c4_15130V3.3"/>
    </source>
</evidence>
<protein>
    <submittedName>
        <fullName evidence="1">Uncharacterized protein</fullName>
    </submittedName>
</protein>
<dbReference type="AlphaFoldDB" id="A0A7I4DMR9"/>
<name>A0A7I4DMR9_PHYPA</name>
<dbReference type="EMBL" id="ABEU02000004">
    <property type="status" value="NOT_ANNOTATED_CDS"/>
    <property type="molecule type" value="Genomic_DNA"/>
</dbReference>
<keyword evidence="2" id="KW-1185">Reference proteome</keyword>
<dbReference type="InParanoid" id="A0A7I4DMR9"/>
<dbReference type="Gramene" id="Pp3c4_15130V3.3">
    <property type="protein sequence ID" value="Pp3c4_15130V3.3"/>
    <property type="gene ID" value="Pp3c4_15130"/>
</dbReference>
<organism evidence="1 2">
    <name type="scientific">Physcomitrium patens</name>
    <name type="common">Spreading-leaved earth moss</name>
    <name type="synonym">Physcomitrella patens</name>
    <dbReference type="NCBI Taxonomy" id="3218"/>
    <lineage>
        <taxon>Eukaryota</taxon>
        <taxon>Viridiplantae</taxon>
        <taxon>Streptophyta</taxon>
        <taxon>Embryophyta</taxon>
        <taxon>Bryophyta</taxon>
        <taxon>Bryophytina</taxon>
        <taxon>Bryopsida</taxon>
        <taxon>Funariidae</taxon>
        <taxon>Funariales</taxon>
        <taxon>Funariaceae</taxon>
        <taxon>Physcomitrium</taxon>
    </lineage>
</organism>
<evidence type="ECO:0000313" key="2">
    <source>
        <dbReference type="Proteomes" id="UP000006727"/>
    </source>
</evidence>
<dbReference type="EnsemblPlants" id="Pp3c4_15130V3.3">
    <property type="protein sequence ID" value="Pp3c4_15130V3.3"/>
    <property type="gene ID" value="Pp3c4_15130"/>
</dbReference>